<protein>
    <recommendedName>
        <fullName evidence="3">HAT C-terminal dimerisation domain-containing protein</fullName>
    </recommendedName>
</protein>
<comment type="caution">
    <text evidence="1">The sequence shown here is derived from an EMBL/GenBank/DDBJ whole genome shotgun (WGS) entry which is preliminary data.</text>
</comment>
<reference evidence="1 2" key="1">
    <citation type="submission" date="2023-02" db="EMBL/GenBank/DDBJ databases">
        <title>LHISI_Scaffold_Assembly.</title>
        <authorList>
            <person name="Stuart O.P."/>
            <person name="Cleave R."/>
            <person name="Magrath M.J.L."/>
            <person name="Mikheyev A.S."/>
        </authorList>
    </citation>
    <scope>NUCLEOTIDE SEQUENCE [LARGE SCALE GENOMIC DNA]</scope>
    <source>
        <strain evidence="1">Daus_M_001</strain>
        <tissue evidence="1">Leg muscle</tissue>
    </source>
</reference>
<gene>
    <name evidence="1" type="ORF">PR048_005848</name>
</gene>
<proteinExistence type="predicted"/>
<evidence type="ECO:0000313" key="2">
    <source>
        <dbReference type="Proteomes" id="UP001159363"/>
    </source>
</evidence>
<name>A0ABQ9I9W3_9NEOP</name>
<organism evidence="1 2">
    <name type="scientific">Dryococelus australis</name>
    <dbReference type="NCBI Taxonomy" id="614101"/>
    <lineage>
        <taxon>Eukaryota</taxon>
        <taxon>Metazoa</taxon>
        <taxon>Ecdysozoa</taxon>
        <taxon>Arthropoda</taxon>
        <taxon>Hexapoda</taxon>
        <taxon>Insecta</taxon>
        <taxon>Pterygota</taxon>
        <taxon>Neoptera</taxon>
        <taxon>Polyneoptera</taxon>
        <taxon>Phasmatodea</taxon>
        <taxon>Verophasmatodea</taxon>
        <taxon>Anareolatae</taxon>
        <taxon>Phasmatidae</taxon>
        <taxon>Eurycanthinae</taxon>
        <taxon>Dryococelus</taxon>
    </lineage>
</organism>
<accession>A0ABQ9I9W3</accession>
<dbReference type="EMBL" id="JARBHB010000002">
    <property type="protein sequence ID" value="KAJ8893257.1"/>
    <property type="molecule type" value="Genomic_DNA"/>
</dbReference>
<dbReference type="Proteomes" id="UP001159363">
    <property type="component" value="Chromosome 2"/>
</dbReference>
<sequence>MVVGRILENWEPLHLFFSDRWLGEHLLSAEQINQSLNDPFINTLYLFLQWILPKVMTVMYRNVLIAYMKRDNVMKRSLEDVKPDVSQNVVSLNELYLRVGVMNQLQKKEVASNPEHSRQGIIAINKRKDTISTTTGFEELDDEWRMLPLHSLPDEVTSCSEVDEFWNKVRKHKNSGGECVFKVLPTFVLTAVSIPHFNADCKRVFSIVNLVRTNHINKLITLNLNGALLASECVQKSGSCCPSFKPTTDMVSRMSKANL</sequence>
<evidence type="ECO:0008006" key="3">
    <source>
        <dbReference type="Google" id="ProtNLM"/>
    </source>
</evidence>
<evidence type="ECO:0000313" key="1">
    <source>
        <dbReference type="EMBL" id="KAJ8893257.1"/>
    </source>
</evidence>
<keyword evidence="2" id="KW-1185">Reference proteome</keyword>